<dbReference type="GO" id="GO:0008289">
    <property type="term" value="F:lipid binding"/>
    <property type="evidence" value="ECO:0007669"/>
    <property type="project" value="UniProtKB-KW"/>
</dbReference>
<keyword evidence="11" id="KW-0472">Membrane</keyword>
<dbReference type="GO" id="GO:0005741">
    <property type="term" value="C:mitochondrial outer membrane"/>
    <property type="evidence" value="ECO:0007669"/>
    <property type="project" value="UniProtKB-SubCell"/>
</dbReference>
<dbReference type="GO" id="GO:0035694">
    <property type="term" value="P:mitochondrial protein catabolic process"/>
    <property type="evidence" value="ECO:0007669"/>
    <property type="project" value="InterPro"/>
</dbReference>
<feature type="domain" description="Mitochondria-eating protein C-terminal" evidence="15">
    <location>
        <begin position="227"/>
        <end position="364"/>
    </location>
</feature>
<proteinExistence type="inferred from homology"/>
<dbReference type="EMBL" id="MU827342">
    <property type="protein sequence ID" value="KAJ7353751.1"/>
    <property type="molecule type" value="Genomic_DNA"/>
</dbReference>
<feature type="region of interest" description="Disordered" evidence="14">
    <location>
        <begin position="1"/>
        <end position="26"/>
    </location>
</feature>
<reference evidence="16" key="1">
    <citation type="submission" date="2023-01" db="EMBL/GenBank/DDBJ databases">
        <title>Genome assembly of the deep-sea coral Lophelia pertusa.</title>
        <authorList>
            <person name="Herrera S."/>
            <person name="Cordes E."/>
        </authorList>
    </citation>
    <scope>NUCLEOTIDE SEQUENCE</scope>
    <source>
        <strain evidence="16">USNM1676648</strain>
        <tissue evidence="16">Polyp</tissue>
    </source>
</reference>
<evidence type="ECO:0000256" key="9">
    <source>
        <dbReference type="ARBA" id="ARBA00023121"/>
    </source>
</evidence>
<dbReference type="PANTHER" id="PTHR21771">
    <property type="entry name" value="MITOCHONDRIA-EATING PROTEIN-RELATED"/>
    <property type="match status" value="1"/>
</dbReference>
<evidence type="ECO:0000256" key="4">
    <source>
        <dbReference type="ARBA" id="ARBA00008233"/>
    </source>
</evidence>
<sequence length="377" mass="43360">MANFLGRVSSSNSIQPGRGGNVSFRGSSPYVNNNQWSTENLIEASRQLPARLEKLERENKDLRKQLQRLHEGKESHSNERGQLLAEVQSLKQRHAAMAERKVNMDQRRTENTLSTNRQSDLEKEYKNDFRDGKRVDATEAIEAKMKKTRRTGQLPPADQLKAYRLSCYIFEISYECALKARGTFITFYSSLLETLVADAPTIGSSDNKYKKLCDFKPSKTSTAVTQDSSNEVMVLVKEAAGKHNLEKLVMMVKKELKEKWRENDKREILPSYDKSLKKELKSYIEYCTQFAWRMVTQLPPLKVDYNSSTYNPDYHNESQAFASSARRETPVRWANAQDRTLVKCYVWPTLYDYDNRVIEKGDVILTEYGPSSVVSSV</sequence>
<evidence type="ECO:0000256" key="12">
    <source>
        <dbReference type="ARBA" id="ARBA00032687"/>
    </source>
</evidence>
<evidence type="ECO:0000256" key="13">
    <source>
        <dbReference type="SAM" id="Coils"/>
    </source>
</evidence>
<keyword evidence="17" id="KW-1185">Reference proteome</keyword>
<protein>
    <recommendedName>
        <fullName evidence="5">Mitochondria-eating protein</fullName>
    </recommendedName>
    <alternativeName>
        <fullName evidence="12">Spermatogenesis-associated protein 18</fullName>
    </alternativeName>
</protein>
<dbReference type="GO" id="GO:0035695">
    <property type="term" value="P:mitophagy by internal vacuole formation"/>
    <property type="evidence" value="ECO:0007669"/>
    <property type="project" value="TreeGrafter"/>
</dbReference>
<evidence type="ECO:0000256" key="7">
    <source>
        <dbReference type="ARBA" id="ARBA00022787"/>
    </source>
</evidence>
<keyword evidence="6" id="KW-0963">Cytoplasm</keyword>
<evidence type="ECO:0000256" key="11">
    <source>
        <dbReference type="ARBA" id="ARBA00023136"/>
    </source>
</evidence>
<organism evidence="16 17">
    <name type="scientific">Desmophyllum pertusum</name>
    <dbReference type="NCBI Taxonomy" id="174260"/>
    <lineage>
        <taxon>Eukaryota</taxon>
        <taxon>Metazoa</taxon>
        <taxon>Cnidaria</taxon>
        <taxon>Anthozoa</taxon>
        <taxon>Hexacorallia</taxon>
        <taxon>Scleractinia</taxon>
        <taxon>Caryophylliina</taxon>
        <taxon>Caryophylliidae</taxon>
        <taxon>Desmophyllum</taxon>
    </lineage>
</organism>
<name>A0A9W9YJ76_9CNID</name>
<dbReference type="OrthoDB" id="5980597at2759"/>
<feature type="coiled-coil region" evidence="13">
    <location>
        <begin position="45"/>
        <end position="93"/>
    </location>
</feature>
<evidence type="ECO:0000256" key="3">
    <source>
        <dbReference type="ARBA" id="ARBA00004496"/>
    </source>
</evidence>
<evidence type="ECO:0000256" key="6">
    <source>
        <dbReference type="ARBA" id="ARBA00022490"/>
    </source>
</evidence>
<dbReference type="InterPro" id="IPR031981">
    <property type="entry name" value="MIEAP_C"/>
</dbReference>
<evidence type="ECO:0000256" key="5">
    <source>
        <dbReference type="ARBA" id="ARBA00019863"/>
    </source>
</evidence>
<evidence type="ECO:0000256" key="10">
    <source>
        <dbReference type="ARBA" id="ARBA00023128"/>
    </source>
</evidence>
<dbReference type="Pfam" id="PF16026">
    <property type="entry name" value="MIEAP"/>
    <property type="match status" value="1"/>
</dbReference>
<comment type="subcellular location">
    <subcellularLocation>
        <location evidence="3">Cytoplasm</location>
    </subcellularLocation>
    <subcellularLocation>
        <location evidence="2">Mitochondrion matrix</location>
    </subcellularLocation>
    <subcellularLocation>
        <location evidence="1">Mitochondrion outer membrane</location>
    </subcellularLocation>
</comment>
<keyword evidence="7" id="KW-1000">Mitochondrion outer membrane</keyword>
<evidence type="ECO:0000256" key="2">
    <source>
        <dbReference type="ARBA" id="ARBA00004305"/>
    </source>
</evidence>
<keyword evidence="9" id="KW-0446">Lipid-binding</keyword>
<evidence type="ECO:0000256" key="14">
    <source>
        <dbReference type="SAM" id="MobiDB-lite"/>
    </source>
</evidence>
<evidence type="ECO:0000259" key="15">
    <source>
        <dbReference type="Pfam" id="PF16026"/>
    </source>
</evidence>
<dbReference type="Proteomes" id="UP001163046">
    <property type="component" value="Unassembled WGS sequence"/>
</dbReference>
<evidence type="ECO:0000256" key="1">
    <source>
        <dbReference type="ARBA" id="ARBA00004294"/>
    </source>
</evidence>
<evidence type="ECO:0000313" key="17">
    <source>
        <dbReference type="Proteomes" id="UP001163046"/>
    </source>
</evidence>
<comment type="similarity">
    <text evidence="4">Belongs to the MIEAP family.</text>
</comment>
<keyword evidence="8 13" id="KW-0175">Coiled coil</keyword>
<gene>
    <name evidence="16" type="ORF">OS493_032621</name>
</gene>
<accession>A0A9W9YJ76</accession>
<evidence type="ECO:0000313" key="16">
    <source>
        <dbReference type="EMBL" id="KAJ7353751.1"/>
    </source>
</evidence>
<dbReference type="GO" id="GO:0005759">
    <property type="term" value="C:mitochondrial matrix"/>
    <property type="evidence" value="ECO:0007669"/>
    <property type="project" value="UniProtKB-SubCell"/>
</dbReference>
<dbReference type="AlphaFoldDB" id="A0A9W9YJ76"/>
<comment type="caution">
    <text evidence="16">The sequence shown here is derived from an EMBL/GenBank/DDBJ whole genome shotgun (WGS) entry which is preliminary data.</text>
</comment>
<keyword evidence="10" id="KW-0496">Mitochondrion</keyword>
<dbReference type="InterPro" id="IPR026169">
    <property type="entry name" value="MIEAP"/>
</dbReference>
<evidence type="ECO:0000256" key="8">
    <source>
        <dbReference type="ARBA" id="ARBA00023054"/>
    </source>
</evidence>